<dbReference type="InterPro" id="IPR020471">
    <property type="entry name" value="AKR"/>
</dbReference>
<organism evidence="2 3">
    <name type="scientific">Williamsia deligens</name>
    <dbReference type="NCBI Taxonomy" id="321325"/>
    <lineage>
        <taxon>Bacteria</taxon>
        <taxon>Bacillati</taxon>
        <taxon>Actinomycetota</taxon>
        <taxon>Actinomycetes</taxon>
        <taxon>Mycobacteriales</taxon>
        <taxon>Nocardiaceae</taxon>
        <taxon>Williamsia</taxon>
    </lineage>
</organism>
<protein>
    <submittedName>
        <fullName evidence="2">Aldo/keto reductase</fullName>
    </submittedName>
</protein>
<dbReference type="PRINTS" id="PR00069">
    <property type="entry name" value="ALDKETRDTASE"/>
</dbReference>
<dbReference type="PANTHER" id="PTHR43364">
    <property type="entry name" value="NADH-SPECIFIC METHYLGLYOXAL REDUCTASE-RELATED"/>
    <property type="match status" value="1"/>
</dbReference>
<dbReference type="SUPFAM" id="SSF51430">
    <property type="entry name" value="NAD(P)-linked oxidoreductase"/>
    <property type="match status" value="1"/>
</dbReference>
<gene>
    <name evidence="2" type="ORF">ACFQ04_12780</name>
</gene>
<keyword evidence="3" id="KW-1185">Reference proteome</keyword>
<dbReference type="PROSITE" id="PS00062">
    <property type="entry name" value="ALDOKETO_REDUCTASE_2"/>
    <property type="match status" value="1"/>
</dbReference>
<feature type="domain" description="NADP-dependent oxidoreductase" evidence="1">
    <location>
        <begin position="13"/>
        <end position="311"/>
    </location>
</feature>
<sequence>MATIGSSDLDVFPLMLGANTFGWTSDEQASHSILDAFVKGGGNAVDTADSYSAFAPGNSGGESETVLGTWLAARGNRDDVVIATKVSQHPDFLGLAPDTIRAAADASLQRLQTDHIDLYYAHFDRPDDGTPLVESLAAFDALIRSGKVRHVGISNFSPERIEEWFAIAEREGFDRPIALQPHYNLVHRRTYEPALRDLADQHDLGVFPYFALASGFLTGKYRTREDLADTPREKLTQGYFSDAGLEVVDALDEIATAHETSIATVALAWLLTRPGIVAPIASVSRLDQLPSLLSATSLRLSAEEIDTLTAASDKVGQ</sequence>
<dbReference type="InterPro" id="IPR023210">
    <property type="entry name" value="NADP_OxRdtase_dom"/>
</dbReference>
<dbReference type="InterPro" id="IPR050523">
    <property type="entry name" value="AKR_Detox_Biosynth"/>
</dbReference>
<comment type="caution">
    <text evidence="2">The sequence shown here is derived from an EMBL/GenBank/DDBJ whole genome shotgun (WGS) entry which is preliminary data.</text>
</comment>
<name>A0ABW3G835_9NOCA</name>
<dbReference type="EMBL" id="JBHTIL010000001">
    <property type="protein sequence ID" value="MFD0926611.1"/>
    <property type="molecule type" value="Genomic_DNA"/>
</dbReference>
<dbReference type="InterPro" id="IPR036812">
    <property type="entry name" value="NAD(P)_OxRdtase_dom_sf"/>
</dbReference>
<dbReference type="RefSeq" id="WP_253645526.1">
    <property type="nucleotide sequence ID" value="NZ_BAAAMO010000002.1"/>
</dbReference>
<proteinExistence type="predicted"/>
<dbReference type="PANTHER" id="PTHR43364:SF6">
    <property type="entry name" value="OXIDOREDUCTASE-RELATED"/>
    <property type="match status" value="1"/>
</dbReference>
<evidence type="ECO:0000313" key="3">
    <source>
        <dbReference type="Proteomes" id="UP001597068"/>
    </source>
</evidence>
<dbReference type="CDD" id="cd19081">
    <property type="entry name" value="AKR_AKR9C1"/>
    <property type="match status" value="1"/>
</dbReference>
<accession>A0ABW3G835</accession>
<dbReference type="InterPro" id="IPR018170">
    <property type="entry name" value="Aldo/ket_reductase_CS"/>
</dbReference>
<reference evidence="3" key="1">
    <citation type="journal article" date="2019" name="Int. J. Syst. Evol. Microbiol.">
        <title>The Global Catalogue of Microorganisms (GCM) 10K type strain sequencing project: providing services to taxonomists for standard genome sequencing and annotation.</title>
        <authorList>
            <consortium name="The Broad Institute Genomics Platform"/>
            <consortium name="The Broad Institute Genome Sequencing Center for Infectious Disease"/>
            <person name="Wu L."/>
            <person name="Ma J."/>
        </authorList>
    </citation>
    <scope>NUCLEOTIDE SEQUENCE [LARGE SCALE GENOMIC DNA]</scope>
    <source>
        <strain evidence="3">CCUG 50873</strain>
    </source>
</reference>
<dbReference type="Proteomes" id="UP001597068">
    <property type="component" value="Unassembled WGS sequence"/>
</dbReference>
<dbReference type="Pfam" id="PF00248">
    <property type="entry name" value="Aldo_ket_red"/>
    <property type="match status" value="1"/>
</dbReference>
<evidence type="ECO:0000259" key="1">
    <source>
        <dbReference type="Pfam" id="PF00248"/>
    </source>
</evidence>
<evidence type="ECO:0000313" key="2">
    <source>
        <dbReference type="EMBL" id="MFD0926611.1"/>
    </source>
</evidence>
<dbReference type="Gene3D" id="3.20.20.100">
    <property type="entry name" value="NADP-dependent oxidoreductase domain"/>
    <property type="match status" value="1"/>
</dbReference>